<dbReference type="PANTHER" id="PTHR34786">
    <property type="entry name" value="OS09G0504900 PROTEIN"/>
    <property type="match status" value="1"/>
</dbReference>
<evidence type="ECO:0000313" key="4">
    <source>
        <dbReference type="Proteomes" id="UP001371456"/>
    </source>
</evidence>
<feature type="compositionally biased region" description="Acidic residues" evidence="1">
    <location>
        <begin position="347"/>
        <end position="359"/>
    </location>
</feature>
<keyword evidence="4" id="KW-1185">Reference proteome</keyword>
<dbReference type="EMBL" id="JBANQN010000007">
    <property type="protein sequence ID" value="KAK6785569.1"/>
    <property type="molecule type" value="Genomic_DNA"/>
</dbReference>
<accession>A0AAN8TF93</accession>
<protein>
    <recommendedName>
        <fullName evidence="2">Nucleolus and neural progenitor protein-like N-terminal domain-containing protein</fullName>
    </recommendedName>
</protein>
<sequence>MIRSCEIYALTKGEQCLNMMIDGNISTMTSISFGPFSPSHPSNFLSPFVRRIQPEHLLLRRSEHTSCRSPVDDRPEIMGSEMEIVEQRLNTFVSQLQTEFAILDRLVYKNKNQHRRCSYFQYLLKVRRDVRLLQTANMEEVLSASFQVLNGKRPKQKVQLLESLKRRRSNGGKYNFLERLSGVAHLLSQMVEPMLRAAAEISTLLARSFFMGFSLTVLSLLARIRVLVQQMLLDVVCVFNNVSSLSQREQAIKLSQDGFEVFREYFPPKQQVIFLECIWESDKYILVERQNQKDVGSQEKEVGEDVSVEASKVQYESIELFLGDDKPGQTASNDSAEDDQTIKDNDIVDSLEDPIQDSNDESRAQVDSTIAVPSGNNSDAPEARALPSSSPDKNPAKAKHGSRNSVAFVSVKRPKVSTNNELGFDIHRTEKGDNPGVDKEDPFFSLLFSGNVKTSLF</sequence>
<evidence type="ECO:0000256" key="1">
    <source>
        <dbReference type="SAM" id="MobiDB-lite"/>
    </source>
</evidence>
<name>A0AAN8TF93_SOLBU</name>
<proteinExistence type="predicted"/>
<dbReference type="PANTHER" id="PTHR34786:SF1">
    <property type="entry name" value="OS09G0504900 PROTEIN"/>
    <property type="match status" value="1"/>
</dbReference>
<dbReference type="Pfam" id="PF14780">
    <property type="entry name" value="NEPRO_N"/>
    <property type="match status" value="1"/>
</dbReference>
<gene>
    <name evidence="3" type="ORF">RDI58_019024</name>
</gene>
<organism evidence="3 4">
    <name type="scientific">Solanum bulbocastanum</name>
    <name type="common">Wild potato</name>
    <dbReference type="NCBI Taxonomy" id="147425"/>
    <lineage>
        <taxon>Eukaryota</taxon>
        <taxon>Viridiplantae</taxon>
        <taxon>Streptophyta</taxon>
        <taxon>Embryophyta</taxon>
        <taxon>Tracheophyta</taxon>
        <taxon>Spermatophyta</taxon>
        <taxon>Magnoliopsida</taxon>
        <taxon>eudicotyledons</taxon>
        <taxon>Gunneridae</taxon>
        <taxon>Pentapetalae</taxon>
        <taxon>asterids</taxon>
        <taxon>lamiids</taxon>
        <taxon>Solanales</taxon>
        <taxon>Solanaceae</taxon>
        <taxon>Solanoideae</taxon>
        <taxon>Solaneae</taxon>
        <taxon>Solanum</taxon>
    </lineage>
</organism>
<comment type="caution">
    <text evidence="3">The sequence shown here is derived from an EMBL/GenBank/DDBJ whole genome shotgun (WGS) entry which is preliminary data.</text>
</comment>
<reference evidence="3 4" key="1">
    <citation type="submission" date="2024-02" db="EMBL/GenBank/DDBJ databases">
        <title>de novo genome assembly of Solanum bulbocastanum strain 11H21.</title>
        <authorList>
            <person name="Hosaka A.J."/>
        </authorList>
    </citation>
    <scope>NUCLEOTIDE SEQUENCE [LARGE SCALE GENOMIC DNA]</scope>
    <source>
        <tissue evidence="3">Young leaves</tissue>
    </source>
</reference>
<feature type="domain" description="Nucleolus and neural progenitor protein-like N-terminal" evidence="2">
    <location>
        <begin position="81"/>
        <end position="241"/>
    </location>
</feature>
<dbReference type="AlphaFoldDB" id="A0AAN8TF93"/>
<dbReference type="Proteomes" id="UP001371456">
    <property type="component" value="Unassembled WGS sequence"/>
</dbReference>
<feature type="region of interest" description="Disordered" evidence="1">
    <location>
        <begin position="323"/>
        <end position="407"/>
    </location>
</feature>
<dbReference type="InterPro" id="IPR027951">
    <property type="entry name" value="Nepro_N"/>
</dbReference>
<evidence type="ECO:0000259" key="2">
    <source>
        <dbReference type="Pfam" id="PF14780"/>
    </source>
</evidence>
<evidence type="ECO:0000313" key="3">
    <source>
        <dbReference type="EMBL" id="KAK6785569.1"/>
    </source>
</evidence>